<evidence type="ECO:0000313" key="1">
    <source>
        <dbReference type="EMBL" id="KXU11851.1"/>
    </source>
</evidence>
<dbReference type="Proteomes" id="UP000070779">
    <property type="component" value="Unassembled WGS sequence"/>
</dbReference>
<proteinExistence type="predicted"/>
<dbReference type="AlphaFoldDB" id="A0A139RAR6"/>
<gene>
    <name evidence="1" type="ORF">SMIDD22_01139</name>
</gene>
<comment type="caution">
    <text evidence="1">The sequence shown here is derived from an EMBL/GenBank/DDBJ whole genome shotgun (WGS) entry which is preliminary data.</text>
</comment>
<name>A0A139RAR6_STRMT</name>
<accession>A0A139RAR6</accession>
<protein>
    <submittedName>
        <fullName evidence="1">Uncharacterized protein</fullName>
    </submittedName>
</protein>
<dbReference type="EMBL" id="LQZD01000306">
    <property type="protein sequence ID" value="KXU11851.1"/>
    <property type="molecule type" value="Genomic_DNA"/>
</dbReference>
<reference evidence="1 2" key="1">
    <citation type="submission" date="2016-01" db="EMBL/GenBank/DDBJ databases">
        <title>Highly variable Streptococcus oralis are common among viridans streptococci isolated from primates.</title>
        <authorList>
            <person name="Denapaite D."/>
            <person name="Rieger M."/>
            <person name="Koendgen S."/>
            <person name="Brueckner R."/>
            <person name="Ochigava I."/>
            <person name="Kappeler P."/>
            <person name="Maetz-Rensing K."/>
            <person name="Leendertz F."/>
            <person name="Hakenbeck R."/>
        </authorList>
    </citation>
    <scope>NUCLEOTIDE SEQUENCE [LARGE SCALE GENOMIC DNA]</scope>
    <source>
        <strain evidence="1 2">DD22</strain>
    </source>
</reference>
<dbReference type="PATRIC" id="fig|28037.238.peg.1366"/>
<organism evidence="1 2">
    <name type="scientific">Streptococcus mitis</name>
    <dbReference type="NCBI Taxonomy" id="28037"/>
    <lineage>
        <taxon>Bacteria</taxon>
        <taxon>Bacillati</taxon>
        <taxon>Bacillota</taxon>
        <taxon>Bacilli</taxon>
        <taxon>Lactobacillales</taxon>
        <taxon>Streptococcaceae</taxon>
        <taxon>Streptococcus</taxon>
        <taxon>Streptococcus mitis group</taxon>
    </lineage>
</organism>
<evidence type="ECO:0000313" key="2">
    <source>
        <dbReference type="Proteomes" id="UP000070779"/>
    </source>
</evidence>
<sequence>MWEDLLNFLQELRFCPASKVPINLNNSEKRRLTKYDYFKTKL</sequence>